<proteinExistence type="predicted"/>
<name>A0A376TM64_ECOLX</name>
<gene>
    <name evidence="1" type="ORF">NCTC8985_03521</name>
</gene>
<organism evidence="1 2">
    <name type="scientific">Escherichia coli</name>
    <dbReference type="NCBI Taxonomy" id="562"/>
    <lineage>
        <taxon>Bacteria</taxon>
        <taxon>Pseudomonadati</taxon>
        <taxon>Pseudomonadota</taxon>
        <taxon>Gammaproteobacteria</taxon>
        <taxon>Enterobacterales</taxon>
        <taxon>Enterobacteriaceae</taxon>
        <taxon>Escherichia</taxon>
    </lineage>
</organism>
<evidence type="ECO:0000313" key="1">
    <source>
        <dbReference type="EMBL" id="STI78200.1"/>
    </source>
</evidence>
<evidence type="ECO:0000313" key="2">
    <source>
        <dbReference type="Proteomes" id="UP000254405"/>
    </source>
</evidence>
<dbReference type="AlphaFoldDB" id="A0A376TM64"/>
<dbReference type="Proteomes" id="UP000254405">
    <property type="component" value="Unassembled WGS sequence"/>
</dbReference>
<reference evidence="1 2" key="1">
    <citation type="submission" date="2018-06" db="EMBL/GenBank/DDBJ databases">
        <authorList>
            <consortium name="Pathogen Informatics"/>
            <person name="Doyle S."/>
        </authorList>
    </citation>
    <scope>NUCLEOTIDE SEQUENCE [LARGE SCALE GENOMIC DNA]</scope>
    <source>
        <strain evidence="1 2">NCTC8985</strain>
    </source>
</reference>
<sequence length="51" mass="5884">MTRNELIAAITLDFIKYNLDQEPDGTIRFCMVAWSNPLSAQLPKLYLQNLI</sequence>
<dbReference type="EMBL" id="UGCO01000001">
    <property type="protein sequence ID" value="STI78200.1"/>
    <property type="molecule type" value="Genomic_DNA"/>
</dbReference>
<protein>
    <submittedName>
        <fullName evidence="1">Uncharacterized protein</fullName>
    </submittedName>
</protein>
<accession>A0A376TM64</accession>